<dbReference type="OrthoDB" id="10265464at2759"/>
<dbReference type="NCBIfam" id="TIGR01639">
    <property type="entry name" value="P_fal_TIGR01639"/>
    <property type="match status" value="1"/>
</dbReference>
<evidence type="ECO:0000313" key="3">
    <source>
        <dbReference type="EMBL" id="GAW79866.1"/>
    </source>
</evidence>
<dbReference type="RefSeq" id="XP_028542455.1">
    <property type="nucleotide sequence ID" value="XM_028686654.1"/>
</dbReference>
<dbReference type="EMBL" id="BDQF01000007">
    <property type="protein sequence ID" value="GAW79866.1"/>
    <property type="molecule type" value="Genomic_DNA"/>
</dbReference>
<dbReference type="PANTHER" id="PTHR36193:SF23">
    <property type="entry name" value="PHISTB DOMAIN-CONTAINING RESA-LIKE PROTEIN 1"/>
    <property type="match status" value="1"/>
</dbReference>
<dbReference type="AlphaFoldDB" id="A0A1Y1JBJ7"/>
<evidence type="ECO:0000313" key="4">
    <source>
        <dbReference type="Proteomes" id="UP000195521"/>
    </source>
</evidence>
<name>A0A1Y1JBJ7_PLAGO</name>
<dbReference type="GeneID" id="39746578"/>
<sequence length="332" mass="40264">METCYGIFSLRIKNFGDYNVKSRKKSFASLMRKEKKKNLINGLKIFGSLNVLFLFLLICVLQAEPRQKDNIRRTRKMAESYEDLSDMSDGSCYTIGSEESEDENEQNECSFIDSSYDFPIHMDDMEIVYADMWRRKEWMMRRGNYKSMYPYEAQPYGCKDSDLLREYSEEEINERIKILDDTVSVNEMFIIWSNVHRQERKKYIHMQEKAKEFCDHIASNCQIPESVKTRVWMHVYRCMTSVFLRFEKRHHKHFHMFLDRGPSDPVKFVNYINRTRAVWSKRRVEINHFWRRKMRNYFIEYWRRGVRDLVKARKCNEYNEGSGGAVRHRRYV</sequence>
<dbReference type="InterPro" id="IPR006526">
    <property type="entry name" value="Export_prot_PHISTa/b/c"/>
</dbReference>
<dbReference type="Gene3D" id="6.10.280.180">
    <property type="entry name" value="Plasmodium RESA, N-terminal helical domain"/>
    <property type="match status" value="1"/>
</dbReference>
<feature type="transmembrane region" description="Helical" evidence="1">
    <location>
        <begin position="39"/>
        <end position="63"/>
    </location>
</feature>
<dbReference type="Proteomes" id="UP000195521">
    <property type="component" value="Unassembled WGS sequence"/>
</dbReference>
<protein>
    <submittedName>
        <fullName evidence="3">Phist protein</fullName>
    </submittedName>
</protein>
<keyword evidence="1" id="KW-0472">Membrane</keyword>
<comment type="caution">
    <text evidence="3">The sequence shown here is derived from an EMBL/GenBank/DDBJ whole genome shotgun (WGS) entry which is preliminary data.</text>
</comment>
<proteinExistence type="predicted"/>
<keyword evidence="1" id="KW-1133">Transmembrane helix</keyword>
<dbReference type="InterPro" id="IPR019111">
    <property type="entry name" value="PRESA_N"/>
</dbReference>
<organism evidence="3 4">
    <name type="scientific">Plasmodium gonderi</name>
    <dbReference type="NCBI Taxonomy" id="77519"/>
    <lineage>
        <taxon>Eukaryota</taxon>
        <taxon>Sar</taxon>
        <taxon>Alveolata</taxon>
        <taxon>Apicomplexa</taxon>
        <taxon>Aconoidasida</taxon>
        <taxon>Haemosporida</taxon>
        <taxon>Plasmodiidae</taxon>
        <taxon>Plasmodium</taxon>
        <taxon>Plasmodium (Plasmodium)</taxon>
    </lineage>
</organism>
<keyword evidence="4" id="KW-1185">Reference proteome</keyword>
<accession>A0A1Y1JBJ7</accession>
<keyword evidence="1" id="KW-0812">Transmembrane</keyword>
<feature type="domain" description="Plasmodium RESA N-terminal" evidence="2">
    <location>
        <begin position="167"/>
        <end position="290"/>
    </location>
</feature>
<reference evidence="4" key="1">
    <citation type="submission" date="2017-04" db="EMBL/GenBank/DDBJ databases">
        <title>Plasmodium gonderi genome.</title>
        <authorList>
            <person name="Arisue N."/>
            <person name="Honma H."/>
            <person name="Kawai S."/>
            <person name="Tougan T."/>
            <person name="Tanabe K."/>
            <person name="Horii T."/>
        </authorList>
    </citation>
    <scope>NUCLEOTIDE SEQUENCE [LARGE SCALE GENOMIC DNA]</scope>
    <source>
        <strain evidence="4">ATCC 30045</strain>
    </source>
</reference>
<dbReference type="Pfam" id="PF09687">
    <property type="entry name" value="PRESAN"/>
    <property type="match status" value="1"/>
</dbReference>
<dbReference type="InterPro" id="IPR044885">
    <property type="entry name" value="PRESA_N_sf"/>
</dbReference>
<evidence type="ECO:0000259" key="2">
    <source>
        <dbReference type="Pfam" id="PF09687"/>
    </source>
</evidence>
<gene>
    <name evidence="3" type="ORF">PGO_060100</name>
</gene>
<dbReference type="PANTHER" id="PTHR36193">
    <property type="entry name" value="PHISTB DOMAIN-CONTAINING RESA-LIKE PROTEIN 1"/>
    <property type="match status" value="1"/>
</dbReference>
<evidence type="ECO:0000256" key="1">
    <source>
        <dbReference type="SAM" id="Phobius"/>
    </source>
</evidence>